<dbReference type="AlphaFoldDB" id="A0A942TIK4"/>
<dbReference type="GO" id="GO:0000166">
    <property type="term" value="F:nucleotide binding"/>
    <property type="evidence" value="ECO:0007669"/>
    <property type="project" value="InterPro"/>
</dbReference>
<dbReference type="PANTHER" id="PTHR43249">
    <property type="entry name" value="UDP-N-ACETYL-2-AMINO-2-DEOXY-D-GLUCURONATE OXIDASE"/>
    <property type="match status" value="1"/>
</dbReference>
<name>A0A942TIK4_9BACI</name>
<reference evidence="4 5" key="1">
    <citation type="submission" date="2021-05" db="EMBL/GenBank/DDBJ databases">
        <title>Novel Bacillus species.</title>
        <authorList>
            <person name="Liu G."/>
        </authorList>
    </citation>
    <scope>NUCLEOTIDE SEQUENCE [LARGE SCALE GENOMIC DNA]</scope>
    <source>
        <strain evidence="4 5">FJAT-49732</strain>
    </source>
</reference>
<evidence type="ECO:0000313" key="4">
    <source>
        <dbReference type="EMBL" id="MBS4198761.1"/>
    </source>
</evidence>
<dbReference type="Proteomes" id="UP000682713">
    <property type="component" value="Unassembled WGS sequence"/>
</dbReference>
<evidence type="ECO:0000259" key="3">
    <source>
        <dbReference type="Pfam" id="PF02894"/>
    </source>
</evidence>
<sequence length="383" mass="43188">MINVAIIGSGAIAPSHIQAYLQFPERCKIIAICDIYPEKAKNTAEKFHLESEIYENYIEMLKHTDIDLVSICTPPYTHADMAINCINAGKHVLVEKPMASSLEECDRMLEAVAKNNKILSVVAQNRFRTSMMKLKKVLNSQLMGQIVHTQVDSFWWRGHSYYDLWWRGTWEKEGGGCTLNHAVHHIDIFQWMNGMPYEVTAVMSNTSHDNAEVEDISIAICKYNNGSLAQITSSVIHHGEEQQLIFQGKNARVSVPWKVKASQSQENGFPLDDMHLEKKITELYSSLPEVEYEGHAGQIDDVLTAIEKNEKVLISGTEGRQTLEMITAIYQSASLGGTVKLPLDKTSPFYTSESIMKNAIHFYEKKTSVENFTDNKITTGSNH</sequence>
<protein>
    <submittedName>
        <fullName evidence="4">Gfo/Idh/MocA family oxidoreductase</fullName>
    </submittedName>
</protein>
<dbReference type="InterPro" id="IPR036291">
    <property type="entry name" value="NAD(P)-bd_dom_sf"/>
</dbReference>
<organism evidence="4 5">
    <name type="scientific">Lederbergia citrisecunda</name>
    <dbReference type="NCBI Taxonomy" id="2833583"/>
    <lineage>
        <taxon>Bacteria</taxon>
        <taxon>Bacillati</taxon>
        <taxon>Bacillota</taxon>
        <taxon>Bacilli</taxon>
        <taxon>Bacillales</taxon>
        <taxon>Bacillaceae</taxon>
        <taxon>Lederbergia</taxon>
    </lineage>
</organism>
<dbReference type="SUPFAM" id="SSF51735">
    <property type="entry name" value="NAD(P)-binding Rossmann-fold domains"/>
    <property type="match status" value="1"/>
</dbReference>
<dbReference type="Gene3D" id="3.40.50.720">
    <property type="entry name" value="NAD(P)-binding Rossmann-like Domain"/>
    <property type="match status" value="1"/>
</dbReference>
<evidence type="ECO:0000256" key="1">
    <source>
        <dbReference type="ARBA" id="ARBA00010928"/>
    </source>
</evidence>
<comment type="similarity">
    <text evidence="1">Belongs to the Gfo/Idh/MocA family.</text>
</comment>
<feature type="domain" description="Gfo/Idh/MocA-like oxidoreductase C-terminal" evidence="3">
    <location>
        <begin position="135"/>
        <end position="341"/>
    </location>
</feature>
<gene>
    <name evidence="4" type="ORF">KHA93_03735</name>
</gene>
<evidence type="ECO:0000313" key="5">
    <source>
        <dbReference type="Proteomes" id="UP000682713"/>
    </source>
</evidence>
<accession>A0A942TIK4</accession>
<evidence type="ECO:0000259" key="2">
    <source>
        <dbReference type="Pfam" id="PF01408"/>
    </source>
</evidence>
<dbReference type="RefSeq" id="WP_213109488.1">
    <property type="nucleotide sequence ID" value="NZ_JAGYPJ010000001.1"/>
</dbReference>
<feature type="domain" description="Gfo/Idh/MocA-like oxidoreductase N-terminal" evidence="2">
    <location>
        <begin position="2"/>
        <end position="121"/>
    </location>
</feature>
<dbReference type="SUPFAM" id="SSF55347">
    <property type="entry name" value="Glyceraldehyde-3-phosphate dehydrogenase-like, C-terminal domain"/>
    <property type="match status" value="1"/>
</dbReference>
<dbReference type="Pfam" id="PF02894">
    <property type="entry name" value="GFO_IDH_MocA_C"/>
    <property type="match status" value="1"/>
</dbReference>
<dbReference type="Gene3D" id="3.30.360.10">
    <property type="entry name" value="Dihydrodipicolinate Reductase, domain 2"/>
    <property type="match status" value="1"/>
</dbReference>
<comment type="caution">
    <text evidence="4">The sequence shown here is derived from an EMBL/GenBank/DDBJ whole genome shotgun (WGS) entry which is preliminary data.</text>
</comment>
<dbReference type="Pfam" id="PF01408">
    <property type="entry name" value="GFO_IDH_MocA"/>
    <property type="match status" value="1"/>
</dbReference>
<proteinExistence type="inferred from homology"/>
<dbReference type="InterPro" id="IPR000683">
    <property type="entry name" value="Gfo/Idh/MocA-like_OxRdtase_N"/>
</dbReference>
<dbReference type="InterPro" id="IPR004104">
    <property type="entry name" value="Gfo/Idh/MocA-like_OxRdtase_C"/>
</dbReference>
<dbReference type="EMBL" id="JAGYPJ010000001">
    <property type="protein sequence ID" value="MBS4198761.1"/>
    <property type="molecule type" value="Genomic_DNA"/>
</dbReference>
<dbReference type="PANTHER" id="PTHR43249:SF1">
    <property type="entry name" value="D-GLUCOSIDE 3-DEHYDROGENASE"/>
    <property type="match status" value="1"/>
</dbReference>
<dbReference type="InterPro" id="IPR052515">
    <property type="entry name" value="Gfo/Idh/MocA_Oxidoreductase"/>
</dbReference>
<keyword evidence="5" id="KW-1185">Reference proteome</keyword>